<dbReference type="EMBL" id="BMIX01000010">
    <property type="protein sequence ID" value="GGG44943.1"/>
    <property type="molecule type" value="Genomic_DNA"/>
</dbReference>
<protein>
    <submittedName>
        <fullName evidence="1">Uncharacterized protein</fullName>
    </submittedName>
</protein>
<evidence type="ECO:0000313" key="2">
    <source>
        <dbReference type="Proteomes" id="UP000605733"/>
    </source>
</evidence>
<dbReference type="Proteomes" id="UP000605733">
    <property type="component" value="Unassembled WGS sequence"/>
</dbReference>
<organism evidence="1 2">
    <name type="scientific">Christiangramia forsetii</name>
    <dbReference type="NCBI Taxonomy" id="411153"/>
    <lineage>
        <taxon>Bacteria</taxon>
        <taxon>Pseudomonadati</taxon>
        <taxon>Bacteroidota</taxon>
        <taxon>Flavobacteriia</taxon>
        <taxon>Flavobacteriales</taxon>
        <taxon>Flavobacteriaceae</taxon>
        <taxon>Christiangramia</taxon>
    </lineage>
</organism>
<name>A0ABQ1WTB5_9FLAO</name>
<reference evidence="2" key="1">
    <citation type="journal article" date="2019" name="Int. J. Syst. Evol. Microbiol.">
        <title>The Global Catalogue of Microorganisms (GCM) 10K type strain sequencing project: providing services to taxonomists for standard genome sequencing and annotation.</title>
        <authorList>
            <consortium name="The Broad Institute Genomics Platform"/>
            <consortium name="The Broad Institute Genome Sequencing Center for Infectious Disease"/>
            <person name="Wu L."/>
            <person name="Ma J."/>
        </authorList>
    </citation>
    <scope>NUCLEOTIDE SEQUENCE [LARGE SCALE GENOMIC DNA]</scope>
    <source>
        <strain evidence="2">CGMCC 1.15422</strain>
    </source>
</reference>
<keyword evidence="2" id="KW-1185">Reference proteome</keyword>
<evidence type="ECO:0000313" key="1">
    <source>
        <dbReference type="EMBL" id="GGG44943.1"/>
    </source>
</evidence>
<gene>
    <name evidence="1" type="ORF">GCM10011532_31130</name>
</gene>
<accession>A0ABQ1WTB5</accession>
<sequence length="192" mass="21921">MLNVNSQNIKDNIEGWPETATKAAKAMMDKYGDPDEQTPSMLMWKDTGPFTHTIVYKEEIQHDFPMPHKDVLEQFINYNVPVEKYDDLAEFDGSVIVERTKGVMSARCDKEAANLLALNLANDVIEGNRSVEEARKFYGEAIMAMLEGNKKDYLKSLQFDVSQSNINNADETTMDMSKVKKLKKQMKEKNIN</sequence>
<comment type="caution">
    <text evidence="1">The sequence shown here is derived from an EMBL/GenBank/DDBJ whole genome shotgun (WGS) entry which is preliminary data.</text>
</comment>
<proteinExistence type="predicted"/>